<keyword evidence="1" id="KW-0732">Signal</keyword>
<feature type="signal peptide" evidence="1">
    <location>
        <begin position="1"/>
        <end position="21"/>
    </location>
</feature>
<reference evidence="3" key="1">
    <citation type="submission" date="2024-02" db="UniProtKB">
        <authorList>
            <consortium name="WormBaseParasite"/>
        </authorList>
    </citation>
    <scope>IDENTIFICATION</scope>
</reference>
<evidence type="ECO:0000313" key="2">
    <source>
        <dbReference type="Proteomes" id="UP000887575"/>
    </source>
</evidence>
<evidence type="ECO:0000256" key="1">
    <source>
        <dbReference type="SAM" id="SignalP"/>
    </source>
</evidence>
<name>A0AAF3FDI4_9BILA</name>
<accession>A0AAF3FDI4</accession>
<protein>
    <submittedName>
        <fullName evidence="3">Uncharacterized protein</fullName>
    </submittedName>
</protein>
<sequence length="67" mass="7709">MNRRFLLLICVLFAFVCLTVAAPMSYGQLEKLIVSRKRRQLEQAILTDILSEIIEPNGQSMPYRPGR</sequence>
<dbReference type="AlphaFoldDB" id="A0AAF3FDI4"/>
<organism evidence="2 3">
    <name type="scientific">Mesorhabditis belari</name>
    <dbReference type="NCBI Taxonomy" id="2138241"/>
    <lineage>
        <taxon>Eukaryota</taxon>
        <taxon>Metazoa</taxon>
        <taxon>Ecdysozoa</taxon>
        <taxon>Nematoda</taxon>
        <taxon>Chromadorea</taxon>
        <taxon>Rhabditida</taxon>
        <taxon>Rhabditina</taxon>
        <taxon>Rhabditomorpha</taxon>
        <taxon>Rhabditoidea</taxon>
        <taxon>Rhabditidae</taxon>
        <taxon>Mesorhabditinae</taxon>
        <taxon>Mesorhabditis</taxon>
    </lineage>
</organism>
<keyword evidence="2" id="KW-1185">Reference proteome</keyword>
<proteinExistence type="predicted"/>
<dbReference type="Proteomes" id="UP000887575">
    <property type="component" value="Unassembled WGS sequence"/>
</dbReference>
<dbReference type="WBParaSite" id="MBELARI_LOCUS4964">
    <property type="protein sequence ID" value="MBELARI_LOCUS4964"/>
    <property type="gene ID" value="MBELARI_LOCUS4964"/>
</dbReference>
<evidence type="ECO:0000313" key="3">
    <source>
        <dbReference type="WBParaSite" id="MBELARI_LOCUS4964"/>
    </source>
</evidence>
<feature type="chain" id="PRO_5041983022" evidence="1">
    <location>
        <begin position="22"/>
        <end position="67"/>
    </location>
</feature>